<name>A0AA41Y4I9_9BACT</name>
<proteinExistence type="inferred from homology"/>
<keyword evidence="4" id="KW-1185">Reference proteome</keyword>
<dbReference type="Pfam" id="PF03795">
    <property type="entry name" value="YCII"/>
    <property type="match status" value="1"/>
</dbReference>
<sequence>MKYMLIILATIVANFTFGQSKSGKDTLTANPNYDKELALKLGADEYGMKNYFLVILKTGTATLTDKERISESFRGHMDNINRLVDAGKLIVAGPLAKNENNYRGIFILNNIKSTEEANELLQTDPAIKNGLLDYEIFTWYGSAALPEYLHSSDKIWKSKP</sequence>
<dbReference type="RefSeq" id="WP_282591923.1">
    <property type="nucleotide sequence ID" value="NZ_JAPAAF010000015.1"/>
</dbReference>
<comment type="similarity">
    <text evidence="1">Belongs to the YciI family.</text>
</comment>
<comment type="caution">
    <text evidence="3">The sequence shown here is derived from an EMBL/GenBank/DDBJ whole genome shotgun (WGS) entry which is preliminary data.</text>
</comment>
<accession>A0AA41Y4I9</accession>
<evidence type="ECO:0000256" key="1">
    <source>
        <dbReference type="ARBA" id="ARBA00007689"/>
    </source>
</evidence>
<dbReference type="AlphaFoldDB" id="A0AA41Y4I9"/>
<reference evidence="3" key="1">
    <citation type="submission" date="2022-10" db="EMBL/GenBank/DDBJ databases">
        <title>Gaoshiqiia sediminis gen. nov., sp. nov., isolated from coastal sediment.</title>
        <authorList>
            <person name="Yu W.X."/>
            <person name="Mu D.S."/>
            <person name="Du J.Z."/>
            <person name="Liang Y.Q."/>
        </authorList>
    </citation>
    <scope>NUCLEOTIDE SEQUENCE</scope>
    <source>
        <strain evidence="3">A06</strain>
    </source>
</reference>
<evidence type="ECO:0000259" key="2">
    <source>
        <dbReference type="Pfam" id="PF03795"/>
    </source>
</evidence>
<evidence type="ECO:0000313" key="4">
    <source>
        <dbReference type="Proteomes" id="UP001163821"/>
    </source>
</evidence>
<organism evidence="3 4">
    <name type="scientific">Gaoshiqia sediminis</name>
    <dbReference type="NCBI Taxonomy" id="2986998"/>
    <lineage>
        <taxon>Bacteria</taxon>
        <taxon>Pseudomonadati</taxon>
        <taxon>Bacteroidota</taxon>
        <taxon>Bacteroidia</taxon>
        <taxon>Marinilabiliales</taxon>
        <taxon>Prolixibacteraceae</taxon>
        <taxon>Gaoshiqia</taxon>
    </lineage>
</organism>
<evidence type="ECO:0000313" key="3">
    <source>
        <dbReference type="EMBL" id="MCW0483321.1"/>
    </source>
</evidence>
<dbReference type="SUPFAM" id="SSF54909">
    <property type="entry name" value="Dimeric alpha+beta barrel"/>
    <property type="match status" value="1"/>
</dbReference>
<dbReference type="Gene3D" id="3.30.70.1060">
    <property type="entry name" value="Dimeric alpha+beta barrel"/>
    <property type="match status" value="1"/>
</dbReference>
<protein>
    <submittedName>
        <fullName evidence="3">YciI family protein</fullName>
    </submittedName>
</protein>
<feature type="domain" description="YCII-related" evidence="2">
    <location>
        <begin position="56"/>
        <end position="139"/>
    </location>
</feature>
<dbReference type="InterPro" id="IPR011008">
    <property type="entry name" value="Dimeric_a/b-barrel"/>
</dbReference>
<gene>
    <name evidence="3" type="ORF">N2K84_11310</name>
</gene>
<dbReference type="InterPro" id="IPR005545">
    <property type="entry name" value="YCII"/>
</dbReference>
<dbReference type="Proteomes" id="UP001163821">
    <property type="component" value="Unassembled WGS sequence"/>
</dbReference>
<dbReference type="EMBL" id="JAPAAF010000015">
    <property type="protein sequence ID" value="MCW0483321.1"/>
    <property type="molecule type" value="Genomic_DNA"/>
</dbReference>